<comment type="caution">
    <text evidence="2">The sequence shown here is derived from an EMBL/GenBank/DDBJ whole genome shotgun (WGS) entry which is preliminary data.</text>
</comment>
<reference evidence="2" key="1">
    <citation type="submission" date="2020-08" db="EMBL/GenBank/DDBJ databases">
        <title>Multicomponent nature underlies the extraordinary mechanical properties of spider dragline silk.</title>
        <authorList>
            <person name="Kono N."/>
            <person name="Nakamura H."/>
            <person name="Mori M."/>
            <person name="Yoshida Y."/>
            <person name="Ohtoshi R."/>
            <person name="Malay A.D."/>
            <person name="Moran D.A.P."/>
            <person name="Tomita M."/>
            <person name="Numata K."/>
            <person name="Arakawa K."/>
        </authorList>
    </citation>
    <scope>NUCLEOTIDE SEQUENCE</scope>
</reference>
<organism evidence="2 3">
    <name type="scientific">Nephila pilipes</name>
    <name type="common">Giant wood spider</name>
    <name type="synonym">Nephila maculata</name>
    <dbReference type="NCBI Taxonomy" id="299642"/>
    <lineage>
        <taxon>Eukaryota</taxon>
        <taxon>Metazoa</taxon>
        <taxon>Ecdysozoa</taxon>
        <taxon>Arthropoda</taxon>
        <taxon>Chelicerata</taxon>
        <taxon>Arachnida</taxon>
        <taxon>Araneae</taxon>
        <taxon>Araneomorphae</taxon>
        <taxon>Entelegynae</taxon>
        <taxon>Araneoidea</taxon>
        <taxon>Nephilidae</taxon>
        <taxon>Nephila</taxon>
    </lineage>
</organism>
<keyword evidence="3" id="KW-1185">Reference proteome</keyword>
<evidence type="ECO:0000313" key="3">
    <source>
        <dbReference type="Proteomes" id="UP000887013"/>
    </source>
</evidence>
<evidence type="ECO:0000259" key="1">
    <source>
        <dbReference type="Pfam" id="PF08241"/>
    </source>
</evidence>
<dbReference type="GO" id="GO:0008757">
    <property type="term" value="F:S-adenosylmethionine-dependent methyltransferase activity"/>
    <property type="evidence" value="ECO:0007669"/>
    <property type="project" value="InterPro"/>
</dbReference>
<proteinExistence type="predicted"/>
<accession>A0A8X6NG67</accession>
<dbReference type="Gene3D" id="3.40.50.150">
    <property type="entry name" value="Vaccinia Virus protein VP39"/>
    <property type="match status" value="1"/>
</dbReference>
<gene>
    <name evidence="2" type="ORF">NPIL_624671</name>
</gene>
<feature type="domain" description="Methyltransferase type 11" evidence="1">
    <location>
        <begin position="2"/>
        <end position="98"/>
    </location>
</feature>
<evidence type="ECO:0000313" key="2">
    <source>
        <dbReference type="EMBL" id="GFT13281.1"/>
    </source>
</evidence>
<dbReference type="Pfam" id="PF08241">
    <property type="entry name" value="Methyltransf_11"/>
    <property type="match status" value="1"/>
</dbReference>
<dbReference type="OrthoDB" id="6686929at2759"/>
<dbReference type="InterPro" id="IPR029063">
    <property type="entry name" value="SAM-dependent_MTases_sf"/>
</dbReference>
<name>A0A8X6NG67_NEPPI</name>
<dbReference type="EMBL" id="BMAW01057849">
    <property type="protein sequence ID" value="GFT13281.1"/>
    <property type="molecule type" value="Genomic_DNA"/>
</dbReference>
<dbReference type="InterPro" id="IPR013216">
    <property type="entry name" value="Methyltransf_11"/>
</dbReference>
<dbReference type="AlphaFoldDB" id="A0A8X6NG67"/>
<sequence>MDVGCGRDLNFFKAILKRFPRVGALVGIDKDPSVSQTAHVKNKRIWCYVANIVKRETLTVFEGMMDKVISTNTVNKIPKKKLMFENVYRLLRPGGEAAFFFILDSCYHTFLMALLKIPKFKEIFKGRHNPNMYPKHRREQYYKKMLEEVGFHYVISLEEEKIYPHPSEEDWKDELYEGYKNMFEVSPESVDEIKEEAFQIYVKTIGRYEGEPYYRVLLLSLFGQKEV</sequence>
<dbReference type="Proteomes" id="UP000887013">
    <property type="component" value="Unassembled WGS sequence"/>
</dbReference>
<protein>
    <recommendedName>
        <fullName evidence="1">Methyltransferase type 11 domain-containing protein</fullName>
    </recommendedName>
</protein>
<dbReference type="SUPFAM" id="SSF53335">
    <property type="entry name" value="S-adenosyl-L-methionine-dependent methyltransferases"/>
    <property type="match status" value="1"/>
</dbReference>